<gene>
    <name evidence="2" type="ORF">PLOB_00012455</name>
</gene>
<comment type="caution">
    <text evidence="2">The sequence shown here is derived from an EMBL/GenBank/DDBJ whole genome shotgun (WGS) entry which is preliminary data.</text>
</comment>
<proteinExistence type="predicted"/>
<evidence type="ECO:0000313" key="2">
    <source>
        <dbReference type="EMBL" id="CAH3104636.1"/>
    </source>
</evidence>
<feature type="coiled-coil region" evidence="1">
    <location>
        <begin position="45"/>
        <end position="72"/>
    </location>
</feature>
<organism evidence="2 3">
    <name type="scientific">Porites lobata</name>
    <dbReference type="NCBI Taxonomy" id="104759"/>
    <lineage>
        <taxon>Eukaryota</taxon>
        <taxon>Metazoa</taxon>
        <taxon>Cnidaria</taxon>
        <taxon>Anthozoa</taxon>
        <taxon>Hexacorallia</taxon>
        <taxon>Scleractinia</taxon>
        <taxon>Fungiina</taxon>
        <taxon>Poritidae</taxon>
        <taxon>Porites</taxon>
    </lineage>
</organism>
<protein>
    <submittedName>
        <fullName evidence="2">Uncharacterized protein</fullName>
    </submittedName>
</protein>
<evidence type="ECO:0000256" key="1">
    <source>
        <dbReference type="SAM" id="Coils"/>
    </source>
</evidence>
<dbReference type="EMBL" id="CALNXK010000017">
    <property type="protein sequence ID" value="CAH3104636.1"/>
    <property type="molecule type" value="Genomic_DNA"/>
</dbReference>
<keyword evidence="1" id="KW-0175">Coiled coil</keyword>
<sequence length="150" mass="16675">MADDQVDLTPEVDIPGAGFIEKEIEKLTIAQPKLWLKCLCINQNCNNKNCWKAKLERQIEELRDNGENASDAANHFKNFPTVDSAFGDDFTVLPKFVLTETLEHLNNSGKNTRKSADAVAELVSAQNALICSRPPTSTRNVPWSNSVRST</sequence>
<keyword evidence="3" id="KW-1185">Reference proteome</keyword>
<evidence type="ECO:0000313" key="3">
    <source>
        <dbReference type="Proteomes" id="UP001159405"/>
    </source>
</evidence>
<dbReference type="Proteomes" id="UP001159405">
    <property type="component" value="Unassembled WGS sequence"/>
</dbReference>
<name>A0ABN8NGY0_9CNID</name>
<reference evidence="2 3" key="1">
    <citation type="submission" date="2022-05" db="EMBL/GenBank/DDBJ databases">
        <authorList>
            <consortium name="Genoscope - CEA"/>
            <person name="William W."/>
        </authorList>
    </citation>
    <scope>NUCLEOTIDE SEQUENCE [LARGE SCALE GENOMIC DNA]</scope>
</reference>
<accession>A0ABN8NGY0</accession>